<evidence type="ECO:0000313" key="2">
    <source>
        <dbReference type="Proteomes" id="UP000309174"/>
    </source>
</evidence>
<keyword evidence="2" id="KW-1185">Reference proteome</keyword>
<sequence length="191" mass="19935">MPTLVIALFDDSGSVVSTGGTDPAAQRFAEVGSALSLVARYGSSHELGAILHFDSPSHADVAPVPLTRHGVARLRTGLRVPPDGAGSSVLAPSLARPIELATGHPDHAVTLVLLSDFQILDPDPRRTLAELTAFPGRVHAVVLGSQVGDEVFDRRISVSRIDQHSQPGAVGRALFASLVAHRPGSSVRAEP</sequence>
<accession>A0A5C4J4D2</accession>
<gene>
    <name evidence="1" type="ORF">ETD83_29515</name>
</gene>
<protein>
    <recommendedName>
        <fullName evidence="3">VWFA domain-containing protein</fullName>
    </recommendedName>
</protein>
<dbReference type="EMBL" id="VCKW01000191">
    <property type="protein sequence ID" value="TMQ91742.1"/>
    <property type="molecule type" value="Genomic_DNA"/>
</dbReference>
<dbReference type="OrthoDB" id="4728166at2"/>
<comment type="caution">
    <text evidence="1">The sequence shown here is derived from an EMBL/GenBank/DDBJ whole genome shotgun (WGS) entry which is preliminary data.</text>
</comment>
<evidence type="ECO:0008006" key="3">
    <source>
        <dbReference type="Google" id="ProtNLM"/>
    </source>
</evidence>
<dbReference type="AlphaFoldDB" id="A0A5C4J4D2"/>
<dbReference type="RefSeq" id="WP_138648483.1">
    <property type="nucleotide sequence ID" value="NZ_VCKW01000191.1"/>
</dbReference>
<name>A0A5C4J4D2_9ACTN</name>
<dbReference type="Proteomes" id="UP000309174">
    <property type="component" value="Unassembled WGS sequence"/>
</dbReference>
<reference evidence="1 2" key="1">
    <citation type="submission" date="2019-05" db="EMBL/GenBank/DDBJ databases">
        <title>Draft genome sequence of Actinomadura sp. 14C53.</title>
        <authorList>
            <person name="Saricaoglu S."/>
            <person name="Isik K."/>
        </authorList>
    </citation>
    <scope>NUCLEOTIDE SEQUENCE [LARGE SCALE GENOMIC DNA]</scope>
    <source>
        <strain evidence="1 2">14C53</strain>
    </source>
</reference>
<proteinExistence type="predicted"/>
<evidence type="ECO:0000313" key="1">
    <source>
        <dbReference type="EMBL" id="TMQ91742.1"/>
    </source>
</evidence>
<organism evidence="1 2">
    <name type="scientific">Actinomadura soli</name>
    <dbReference type="NCBI Taxonomy" id="2508997"/>
    <lineage>
        <taxon>Bacteria</taxon>
        <taxon>Bacillati</taxon>
        <taxon>Actinomycetota</taxon>
        <taxon>Actinomycetes</taxon>
        <taxon>Streptosporangiales</taxon>
        <taxon>Thermomonosporaceae</taxon>
        <taxon>Actinomadura</taxon>
    </lineage>
</organism>